<evidence type="ECO:0000313" key="2">
    <source>
        <dbReference type="Proteomes" id="UP000215914"/>
    </source>
</evidence>
<sequence>MNNNIAYLNGPNNASKKVGDFRVCGALLTGNVLENQCILRKQGYCF</sequence>
<proteinExistence type="predicted"/>
<evidence type="ECO:0000313" key="1">
    <source>
        <dbReference type="EMBL" id="KAF5812181.1"/>
    </source>
</evidence>
<keyword evidence="2" id="KW-1185">Reference proteome</keyword>
<dbReference type="Proteomes" id="UP000215914">
    <property type="component" value="Unassembled WGS sequence"/>
</dbReference>
<reference evidence="1" key="1">
    <citation type="journal article" date="2017" name="Nature">
        <title>The sunflower genome provides insights into oil metabolism, flowering and Asterid evolution.</title>
        <authorList>
            <person name="Badouin H."/>
            <person name="Gouzy J."/>
            <person name="Grassa C.J."/>
            <person name="Murat F."/>
            <person name="Staton S.E."/>
            <person name="Cottret L."/>
            <person name="Lelandais-Briere C."/>
            <person name="Owens G.L."/>
            <person name="Carrere S."/>
            <person name="Mayjonade B."/>
            <person name="Legrand L."/>
            <person name="Gill N."/>
            <person name="Kane N.C."/>
            <person name="Bowers J.E."/>
            <person name="Hubner S."/>
            <person name="Bellec A."/>
            <person name="Berard A."/>
            <person name="Berges H."/>
            <person name="Blanchet N."/>
            <person name="Boniface M.C."/>
            <person name="Brunel D."/>
            <person name="Catrice O."/>
            <person name="Chaidir N."/>
            <person name="Claudel C."/>
            <person name="Donnadieu C."/>
            <person name="Faraut T."/>
            <person name="Fievet G."/>
            <person name="Helmstetter N."/>
            <person name="King M."/>
            <person name="Knapp S.J."/>
            <person name="Lai Z."/>
            <person name="Le Paslier M.C."/>
            <person name="Lippi Y."/>
            <person name="Lorenzon L."/>
            <person name="Mandel J.R."/>
            <person name="Marage G."/>
            <person name="Marchand G."/>
            <person name="Marquand E."/>
            <person name="Bret-Mestries E."/>
            <person name="Morien E."/>
            <person name="Nambeesan S."/>
            <person name="Nguyen T."/>
            <person name="Pegot-Espagnet P."/>
            <person name="Pouilly N."/>
            <person name="Raftis F."/>
            <person name="Sallet E."/>
            <person name="Schiex T."/>
            <person name="Thomas J."/>
            <person name="Vandecasteele C."/>
            <person name="Vares D."/>
            <person name="Vear F."/>
            <person name="Vautrin S."/>
            <person name="Crespi M."/>
            <person name="Mangin B."/>
            <person name="Burke J.M."/>
            <person name="Salse J."/>
            <person name="Munos S."/>
            <person name="Vincourt P."/>
            <person name="Rieseberg L.H."/>
            <person name="Langlade N.B."/>
        </authorList>
    </citation>
    <scope>NUCLEOTIDE SEQUENCE</scope>
    <source>
        <tissue evidence="1">Leaves</tissue>
    </source>
</reference>
<comment type="caution">
    <text evidence="1">The sequence shown here is derived from an EMBL/GenBank/DDBJ whole genome shotgun (WGS) entry which is preliminary data.</text>
</comment>
<name>A0A9K3NTL6_HELAN</name>
<dbReference type="EMBL" id="MNCJ02000319">
    <property type="protein sequence ID" value="KAF5812181.1"/>
    <property type="molecule type" value="Genomic_DNA"/>
</dbReference>
<organism evidence="1 2">
    <name type="scientific">Helianthus annuus</name>
    <name type="common">Common sunflower</name>
    <dbReference type="NCBI Taxonomy" id="4232"/>
    <lineage>
        <taxon>Eukaryota</taxon>
        <taxon>Viridiplantae</taxon>
        <taxon>Streptophyta</taxon>
        <taxon>Embryophyta</taxon>
        <taxon>Tracheophyta</taxon>
        <taxon>Spermatophyta</taxon>
        <taxon>Magnoliopsida</taxon>
        <taxon>eudicotyledons</taxon>
        <taxon>Gunneridae</taxon>
        <taxon>Pentapetalae</taxon>
        <taxon>asterids</taxon>
        <taxon>campanulids</taxon>
        <taxon>Asterales</taxon>
        <taxon>Asteraceae</taxon>
        <taxon>Asteroideae</taxon>
        <taxon>Heliantheae alliance</taxon>
        <taxon>Heliantheae</taxon>
        <taxon>Helianthus</taxon>
    </lineage>
</organism>
<protein>
    <submittedName>
        <fullName evidence="1">Uncharacterized protein</fullName>
    </submittedName>
</protein>
<gene>
    <name evidence="1" type="ORF">HanXRQr2_Chr04g0189661</name>
</gene>
<dbReference type="Gramene" id="mRNA:HanXRQr2_Chr04g0189661">
    <property type="protein sequence ID" value="mRNA:HanXRQr2_Chr04g0189661"/>
    <property type="gene ID" value="HanXRQr2_Chr04g0189661"/>
</dbReference>
<reference evidence="1" key="2">
    <citation type="submission" date="2020-06" db="EMBL/GenBank/DDBJ databases">
        <title>Helianthus annuus Genome sequencing and assembly Release 2.</title>
        <authorList>
            <person name="Gouzy J."/>
            <person name="Langlade N."/>
            <person name="Munos S."/>
        </authorList>
    </citation>
    <scope>NUCLEOTIDE SEQUENCE</scope>
    <source>
        <tissue evidence="1">Leaves</tissue>
    </source>
</reference>
<accession>A0A9K3NTL6</accession>
<dbReference type="AlphaFoldDB" id="A0A9K3NTL6"/>